<dbReference type="GO" id="GO:0140104">
    <property type="term" value="F:molecular carrier activity"/>
    <property type="evidence" value="ECO:0007669"/>
    <property type="project" value="InterPro"/>
</dbReference>
<dbReference type="PROSITE" id="PS51257">
    <property type="entry name" value="PROKAR_LIPOPROTEIN"/>
    <property type="match status" value="1"/>
</dbReference>
<dbReference type="EMBL" id="SXEU01000002">
    <property type="protein sequence ID" value="NFV15611.1"/>
    <property type="molecule type" value="Genomic_DNA"/>
</dbReference>
<evidence type="ECO:0000256" key="5">
    <source>
        <dbReference type="ARBA" id="ARBA00022764"/>
    </source>
</evidence>
<keyword evidence="3" id="KW-0813">Transport</keyword>
<dbReference type="Pfam" id="PF13531">
    <property type="entry name" value="SBP_bac_11"/>
    <property type="match status" value="1"/>
</dbReference>
<dbReference type="PIRSF" id="PIRSF004846">
    <property type="entry name" value="ModA"/>
    <property type="match status" value="1"/>
</dbReference>
<proteinExistence type="inferred from homology"/>
<comment type="similarity">
    <text evidence="2">Belongs to the prokaryotic sulfate-binding protein family.</text>
</comment>
<comment type="caution">
    <text evidence="6">The sequence shown here is derived from an EMBL/GenBank/DDBJ whole genome shotgun (WGS) entry which is preliminary data.</text>
</comment>
<dbReference type="CDD" id="cd13517">
    <property type="entry name" value="PBP2_ModA3_like"/>
    <property type="match status" value="1"/>
</dbReference>
<dbReference type="NCBIfam" id="TIGR01256">
    <property type="entry name" value="modA"/>
    <property type="match status" value="1"/>
</dbReference>
<dbReference type="GO" id="GO:1902358">
    <property type="term" value="P:sulfate transmembrane transport"/>
    <property type="evidence" value="ECO:0007669"/>
    <property type="project" value="InterPro"/>
</dbReference>
<dbReference type="AlphaFoldDB" id="A0A6G4HQQ4"/>
<dbReference type="GO" id="GO:0042597">
    <property type="term" value="C:periplasmic space"/>
    <property type="evidence" value="ECO:0007669"/>
    <property type="project" value="UniProtKB-SubCell"/>
</dbReference>
<protein>
    <submittedName>
        <fullName evidence="6">Molybdate ABC transporter substrate-binding protein</fullName>
    </submittedName>
</protein>
<name>A0A6G4HQQ4_CLOBO</name>
<dbReference type="InterPro" id="IPR005950">
    <property type="entry name" value="ModA"/>
</dbReference>
<reference evidence="6" key="1">
    <citation type="submission" date="2019-04" db="EMBL/GenBank/DDBJ databases">
        <title>Genome sequencing of Clostridium botulinum Groups I-IV and Clostridium butyricum.</title>
        <authorList>
            <person name="Brunt J."/>
            <person name="Van Vliet A.H.M."/>
            <person name="Stringer S.C."/>
            <person name="Carter A.T."/>
            <person name="Peck M.W."/>
        </authorList>
    </citation>
    <scope>NUCLEOTIDE SEQUENCE</scope>
    <source>
        <strain evidence="6">751/1</strain>
    </source>
</reference>
<evidence type="ECO:0000256" key="3">
    <source>
        <dbReference type="ARBA" id="ARBA00022448"/>
    </source>
</evidence>
<comment type="subcellular location">
    <subcellularLocation>
        <location evidence="1">Periplasm</location>
    </subcellularLocation>
</comment>
<dbReference type="Gene3D" id="3.40.190.10">
    <property type="entry name" value="Periplasmic binding protein-like II"/>
    <property type="match status" value="2"/>
</dbReference>
<sequence>MKNIKKISSIFIVFSLFTSILVGCANSKSTEAVKKEETKVESLVVFSGAGLKRPMEEIGKMFEKENNIKIEYIFAGSTQLISQMELGNKGDVFIVGSVKTYDIAKDKNLVNQYKKVAHHTPAIAVQKGNPKNIKSLEDMANPGMKIILGDEKANAIGITAQKIIKKNDLPNINKNVISKAATVNEIVAQLTTGKADAAIVTADSIFENKDIEAIQIPKDKNIDQIIPVCSLKNSKNKELAEKFVDLVASDKGKKIFAKHGFHPVEK</sequence>
<evidence type="ECO:0000313" key="6">
    <source>
        <dbReference type="EMBL" id="NFV15611.1"/>
    </source>
</evidence>
<evidence type="ECO:0000256" key="1">
    <source>
        <dbReference type="ARBA" id="ARBA00004418"/>
    </source>
</evidence>
<dbReference type="InterPro" id="IPR005669">
    <property type="entry name" value="Thiosulph/SO4-bd"/>
</dbReference>
<keyword evidence="4" id="KW-0732">Signal</keyword>
<dbReference type="PANTHER" id="PTHR30368">
    <property type="entry name" value="SULFATE-BINDING PROTEIN"/>
    <property type="match status" value="1"/>
</dbReference>
<gene>
    <name evidence="6" type="primary">modA</name>
    <name evidence="6" type="ORF">FDG29_05425</name>
</gene>
<dbReference type="SUPFAM" id="SSF53850">
    <property type="entry name" value="Periplasmic binding protein-like II"/>
    <property type="match status" value="1"/>
</dbReference>
<keyword evidence="5" id="KW-0574">Periplasm</keyword>
<dbReference type="RefSeq" id="WP_061311334.1">
    <property type="nucleotide sequence ID" value="NZ_JACBCU010000001.1"/>
</dbReference>
<accession>A0A6G4HQQ4</accession>
<evidence type="ECO:0000256" key="2">
    <source>
        <dbReference type="ARBA" id="ARBA00006099"/>
    </source>
</evidence>
<organism evidence="6">
    <name type="scientific">Clostridium botulinum</name>
    <dbReference type="NCBI Taxonomy" id="1491"/>
    <lineage>
        <taxon>Bacteria</taxon>
        <taxon>Bacillati</taxon>
        <taxon>Bacillota</taxon>
        <taxon>Clostridia</taxon>
        <taxon>Eubacteriales</taxon>
        <taxon>Clostridiaceae</taxon>
        <taxon>Clostridium</taxon>
    </lineage>
</organism>
<dbReference type="GO" id="GO:0015689">
    <property type="term" value="P:molybdate ion transport"/>
    <property type="evidence" value="ECO:0007669"/>
    <property type="project" value="InterPro"/>
</dbReference>
<dbReference type="PANTHER" id="PTHR30368:SF2">
    <property type="entry name" value="SULFATE-BINDING PROTEIN"/>
    <property type="match status" value="1"/>
</dbReference>
<evidence type="ECO:0000256" key="4">
    <source>
        <dbReference type="ARBA" id="ARBA00022729"/>
    </source>
</evidence>